<evidence type="ECO:0000256" key="3">
    <source>
        <dbReference type="ARBA" id="ARBA00022840"/>
    </source>
</evidence>
<accession>A0ABT2H6G7</accession>
<dbReference type="InterPro" id="IPR003593">
    <property type="entry name" value="AAA+_ATPase"/>
</dbReference>
<keyword evidence="1" id="KW-0677">Repeat</keyword>
<dbReference type="PROSITE" id="PS00211">
    <property type="entry name" value="ABC_TRANSPORTER_1"/>
    <property type="match status" value="2"/>
</dbReference>
<keyword evidence="3 6" id="KW-0067">ATP-binding</keyword>
<reference evidence="6" key="1">
    <citation type="submission" date="2022-08" db="EMBL/GenBank/DDBJ databases">
        <authorList>
            <person name="Deng Y."/>
            <person name="Han X.-F."/>
            <person name="Zhang Y.-Q."/>
        </authorList>
    </citation>
    <scope>NUCLEOTIDE SEQUENCE</scope>
    <source>
        <strain evidence="6">CPCC 203386</strain>
    </source>
</reference>
<dbReference type="PANTHER" id="PTHR19211:SF14">
    <property type="entry name" value="ATP-BINDING CASSETTE SUB-FAMILY F MEMBER 1"/>
    <property type="match status" value="1"/>
</dbReference>
<evidence type="ECO:0000256" key="2">
    <source>
        <dbReference type="ARBA" id="ARBA00022741"/>
    </source>
</evidence>
<name>A0ABT2H6G7_9MICO</name>
<gene>
    <name evidence="6" type="ORF">N1032_17490</name>
</gene>
<dbReference type="EMBL" id="JANLCJ010000007">
    <property type="protein sequence ID" value="MCS5735540.1"/>
    <property type="molecule type" value="Genomic_DNA"/>
</dbReference>
<protein>
    <submittedName>
        <fullName evidence="6">ATP-binding cassette domain-containing protein</fullName>
    </submittedName>
</protein>
<evidence type="ECO:0000256" key="1">
    <source>
        <dbReference type="ARBA" id="ARBA00022737"/>
    </source>
</evidence>
<sequence>MAPKTTSITAHVSLAHFRAEGVSRSYGDRRVLTDVTLVVDAAERVGVIGENGAGKSTLLRLLAGVESPDAGTVVRPASVGLLRQELPFALSQTLHDVLEHAMAPARAAERELEAAGLALAEGIPDAESGCAESGCAESHDAESRYAAAHDAGSRYAAALERAERLEVWSIDARRDGILDGLGLRGIPLARRIDEISGGQRSRLALGALLLEAPSALLLDEPTNHLDDQAAEWLRSTLVEWHGPVVFASHDRAFLDEVATALVDIDPGSSDGARRYGGGFSDYLAVKAADRDRWQRRHDAEQQELGRLRTSVDVTSRQIAHDRAPRDNEKLNRDATAGRVQGQIARRVRNARGRLDQPTGEQVAKPPTPLTFAGIPGGSHLLPDEGVILAVDDGRVDGRLAPVSLAIEARSRVLVTGRNGAGKSTLLGLLAGASGGALEREGHAASVARLDGGTVRRRKGLRVGLLAQDVRFTAPDASPRAIYRAAVGEGLAERVPLTSLGLIAPRDIDRAVGVLSVGQQRRLALALIVARPPHVFLLDEPTNHLSLALAEELEDAFGDYPGAVVVASHDRWLRRRWTGQVLAL</sequence>
<keyword evidence="2" id="KW-0547">Nucleotide-binding</keyword>
<dbReference type="RefSeq" id="WP_259540484.1">
    <property type="nucleotide sequence ID" value="NZ_JANLCJ010000007.1"/>
</dbReference>
<feature type="compositionally biased region" description="Basic and acidic residues" evidence="4">
    <location>
        <begin position="318"/>
        <end position="332"/>
    </location>
</feature>
<dbReference type="Proteomes" id="UP001165586">
    <property type="component" value="Unassembled WGS sequence"/>
</dbReference>
<evidence type="ECO:0000313" key="7">
    <source>
        <dbReference type="Proteomes" id="UP001165586"/>
    </source>
</evidence>
<dbReference type="InterPro" id="IPR050611">
    <property type="entry name" value="ABCF"/>
</dbReference>
<comment type="caution">
    <text evidence="6">The sequence shown here is derived from an EMBL/GenBank/DDBJ whole genome shotgun (WGS) entry which is preliminary data.</text>
</comment>
<organism evidence="6 7">
    <name type="scientific">Herbiconiux daphne</name>
    <dbReference type="NCBI Taxonomy" id="2970914"/>
    <lineage>
        <taxon>Bacteria</taxon>
        <taxon>Bacillati</taxon>
        <taxon>Actinomycetota</taxon>
        <taxon>Actinomycetes</taxon>
        <taxon>Micrococcales</taxon>
        <taxon>Microbacteriaceae</taxon>
        <taxon>Herbiconiux</taxon>
    </lineage>
</organism>
<dbReference type="InterPro" id="IPR003439">
    <property type="entry name" value="ABC_transporter-like_ATP-bd"/>
</dbReference>
<dbReference type="SUPFAM" id="SSF52540">
    <property type="entry name" value="P-loop containing nucleoside triphosphate hydrolases"/>
    <property type="match status" value="2"/>
</dbReference>
<dbReference type="PANTHER" id="PTHR19211">
    <property type="entry name" value="ATP-BINDING TRANSPORT PROTEIN-RELATED"/>
    <property type="match status" value="1"/>
</dbReference>
<dbReference type="InterPro" id="IPR027417">
    <property type="entry name" value="P-loop_NTPase"/>
</dbReference>
<evidence type="ECO:0000313" key="6">
    <source>
        <dbReference type="EMBL" id="MCS5735540.1"/>
    </source>
</evidence>
<dbReference type="Pfam" id="PF00005">
    <property type="entry name" value="ABC_tran"/>
    <property type="match status" value="2"/>
</dbReference>
<evidence type="ECO:0000256" key="4">
    <source>
        <dbReference type="SAM" id="MobiDB-lite"/>
    </source>
</evidence>
<proteinExistence type="predicted"/>
<dbReference type="GO" id="GO:0005524">
    <property type="term" value="F:ATP binding"/>
    <property type="evidence" value="ECO:0007669"/>
    <property type="project" value="UniProtKB-KW"/>
</dbReference>
<feature type="domain" description="ABC transporter" evidence="5">
    <location>
        <begin position="17"/>
        <end position="291"/>
    </location>
</feature>
<dbReference type="SMART" id="SM00382">
    <property type="entry name" value="AAA"/>
    <property type="match status" value="2"/>
</dbReference>
<keyword evidence="7" id="KW-1185">Reference proteome</keyword>
<feature type="region of interest" description="Disordered" evidence="4">
    <location>
        <begin position="315"/>
        <end position="339"/>
    </location>
</feature>
<dbReference type="Gene3D" id="3.40.50.300">
    <property type="entry name" value="P-loop containing nucleotide triphosphate hydrolases"/>
    <property type="match status" value="2"/>
</dbReference>
<dbReference type="PROSITE" id="PS50893">
    <property type="entry name" value="ABC_TRANSPORTER_2"/>
    <property type="match status" value="1"/>
</dbReference>
<evidence type="ECO:0000259" key="5">
    <source>
        <dbReference type="PROSITE" id="PS50893"/>
    </source>
</evidence>
<dbReference type="InterPro" id="IPR017871">
    <property type="entry name" value="ABC_transporter-like_CS"/>
</dbReference>